<dbReference type="AlphaFoldDB" id="A0A5C6F2D3"/>
<feature type="region of interest" description="Disordered" evidence="1">
    <location>
        <begin position="48"/>
        <end position="84"/>
    </location>
</feature>
<gene>
    <name evidence="2" type="ORF">Poly59_16600</name>
</gene>
<proteinExistence type="predicted"/>
<evidence type="ECO:0000313" key="3">
    <source>
        <dbReference type="Proteomes" id="UP000317977"/>
    </source>
</evidence>
<dbReference type="Proteomes" id="UP000317977">
    <property type="component" value="Unassembled WGS sequence"/>
</dbReference>
<reference evidence="2 3" key="1">
    <citation type="submission" date="2019-02" db="EMBL/GenBank/DDBJ databases">
        <title>Deep-cultivation of Planctomycetes and their phenomic and genomic characterization uncovers novel biology.</title>
        <authorList>
            <person name="Wiegand S."/>
            <person name="Jogler M."/>
            <person name="Boedeker C."/>
            <person name="Pinto D."/>
            <person name="Vollmers J."/>
            <person name="Rivas-Marin E."/>
            <person name="Kohn T."/>
            <person name="Peeters S.H."/>
            <person name="Heuer A."/>
            <person name="Rast P."/>
            <person name="Oberbeckmann S."/>
            <person name="Bunk B."/>
            <person name="Jeske O."/>
            <person name="Meyerdierks A."/>
            <person name="Storesund J.E."/>
            <person name="Kallscheuer N."/>
            <person name="Luecker S."/>
            <person name="Lage O.M."/>
            <person name="Pohl T."/>
            <person name="Merkel B.J."/>
            <person name="Hornburger P."/>
            <person name="Mueller R.-W."/>
            <person name="Bruemmer F."/>
            <person name="Labrenz M."/>
            <person name="Spormann A.M."/>
            <person name="Op Den Camp H."/>
            <person name="Overmann J."/>
            <person name="Amann R."/>
            <person name="Jetten M.S.M."/>
            <person name="Mascher T."/>
            <person name="Medema M.H."/>
            <person name="Devos D.P."/>
            <person name="Kaster A.-K."/>
            <person name="Ovreas L."/>
            <person name="Rohde M."/>
            <person name="Galperin M.Y."/>
            <person name="Jogler C."/>
        </authorList>
    </citation>
    <scope>NUCLEOTIDE SEQUENCE [LARGE SCALE GENOMIC DNA]</scope>
    <source>
        <strain evidence="2 3">Poly59</strain>
    </source>
</reference>
<feature type="region of interest" description="Disordered" evidence="1">
    <location>
        <begin position="1"/>
        <end position="24"/>
    </location>
</feature>
<keyword evidence="3" id="KW-1185">Reference proteome</keyword>
<comment type="caution">
    <text evidence="2">The sequence shown here is derived from an EMBL/GenBank/DDBJ whole genome shotgun (WGS) entry which is preliminary data.</text>
</comment>
<dbReference type="EMBL" id="SJPX01000002">
    <property type="protein sequence ID" value="TWU55362.1"/>
    <property type="molecule type" value="Genomic_DNA"/>
</dbReference>
<protein>
    <submittedName>
        <fullName evidence="2">Uncharacterized protein</fullName>
    </submittedName>
</protein>
<name>A0A5C6F2D3_9BACT</name>
<sequence>MSLTSVNSLTEEHRPRRCGKNPNCITSQSRIPVVRHPIVDRVREIRTRTQYRDDGQRQPGNVHATTETREIRMHESNSSGEGSKHSIVLSAIAATSHRCSGTLTFSRSTKVMFEGLPTGA</sequence>
<feature type="compositionally biased region" description="Basic and acidic residues" evidence="1">
    <location>
        <begin position="66"/>
        <end position="75"/>
    </location>
</feature>
<accession>A0A5C6F2D3</accession>
<organism evidence="2 3">
    <name type="scientific">Rubripirellula reticaptiva</name>
    <dbReference type="NCBI Taxonomy" id="2528013"/>
    <lineage>
        <taxon>Bacteria</taxon>
        <taxon>Pseudomonadati</taxon>
        <taxon>Planctomycetota</taxon>
        <taxon>Planctomycetia</taxon>
        <taxon>Pirellulales</taxon>
        <taxon>Pirellulaceae</taxon>
        <taxon>Rubripirellula</taxon>
    </lineage>
</organism>
<evidence type="ECO:0000313" key="2">
    <source>
        <dbReference type="EMBL" id="TWU55362.1"/>
    </source>
</evidence>
<evidence type="ECO:0000256" key="1">
    <source>
        <dbReference type="SAM" id="MobiDB-lite"/>
    </source>
</evidence>